<dbReference type="AlphaFoldDB" id="A0A1M6FDH1"/>
<dbReference type="Proteomes" id="UP000184310">
    <property type="component" value="Unassembled WGS sequence"/>
</dbReference>
<dbReference type="STRING" id="1121302.SAMN02745163_01106"/>
<dbReference type="PANTHER" id="PTHR30487:SF0">
    <property type="entry name" value="PREPILIN LEADER PEPTIDASE_N-METHYLTRANSFERASE-RELATED"/>
    <property type="match status" value="1"/>
</dbReference>
<dbReference type="Pfam" id="PF01478">
    <property type="entry name" value="Peptidase_A24"/>
    <property type="match status" value="1"/>
</dbReference>
<keyword evidence="4" id="KW-0489">Methyltransferase</keyword>
<keyword evidence="4" id="KW-0808">Transferase</keyword>
<comment type="similarity">
    <text evidence="1">Belongs to the peptidase A24 family.</text>
</comment>
<keyword evidence="2" id="KW-0812">Transmembrane</keyword>
<dbReference type="GO" id="GO:0004190">
    <property type="term" value="F:aspartic-type endopeptidase activity"/>
    <property type="evidence" value="ECO:0007669"/>
    <property type="project" value="InterPro"/>
</dbReference>
<feature type="transmembrane region" description="Helical" evidence="2">
    <location>
        <begin position="178"/>
        <end position="197"/>
    </location>
</feature>
<dbReference type="Gene3D" id="1.20.120.1220">
    <property type="match status" value="1"/>
</dbReference>
<name>A0A1M6FDH1_9CLOT</name>
<evidence type="ECO:0000256" key="1">
    <source>
        <dbReference type="ARBA" id="ARBA00005801"/>
    </source>
</evidence>
<gene>
    <name evidence="4" type="ORF">SAMN02745163_01106</name>
</gene>
<feature type="transmembrane region" description="Helical" evidence="2">
    <location>
        <begin position="150"/>
        <end position="171"/>
    </location>
</feature>
<evidence type="ECO:0000259" key="3">
    <source>
        <dbReference type="Pfam" id="PF01478"/>
    </source>
</evidence>
<dbReference type="PANTHER" id="PTHR30487">
    <property type="entry name" value="TYPE 4 PREPILIN-LIKE PROTEINS LEADER PEPTIDE-PROCESSING ENZYME"/>
    <property type="match status" value="1"/>
</dbReference>
<feature type="transmembrane region" description="Helical" evidence="2">
    <location>
        <begin position="109"/>
        <end position="130"/>
    </location>
</feature>
<evidence type="ECO:0000313" key="4">
    <source>
        <dbReference type="EMBL" id="SHI95695.1"/>
    </source>
</evidence>
<reference evidence="4 5" key="1">
    <citation type="submission" date="2016-11" db="EMBL/GenBank/DDBJ databases">
        <authorList>
            <person name="Jaros S."/>
            <person name="Januszkiewicz K."/>
            <person name="Wedrychowicz H."/>
        </authorList>
    </citation>
    <scope>NUCLEOTIDE SEQUENCE [LARGE SCALE GENOMIC DNA]</scope>
    <source>
        <strain evidence="4 5">DSM 21758</strain>
    </source>
</reference>
<dbReference type="InterPro" id="IPR050882">
    <property type="entry name" value="Prepilin_peptidase/N-MTase"/>
</dbReference>
<dbReference type="GO" id="GO:0006465">
    <property type="term" value="P:signal peptide processing"/>
    <property type="evidence" value="ECO:0007669"/>
    <property type="project" value="TreeGrafter"/>
</dbReference>
<feature type="transmembrane region" description="Helical" evidence="2">
    <location>
        <begin position="59"/>
        <end position="76"/>
    </location>
</feature>
<proteinExistence type="inferred from homology"/>
<dbReference type="OrthoDB" id="9789291at2"/>
<keyword evidence="2" id="KW-1133">Transmembrane helix</keyword>
<dbReference type="GO" id="GO:0005886">
    <property type="term" value="C:plasma membrane"/>
    <property type="evidence" value="ECO:0007669"/>
    <property type="project" value="TreeGrafter"/>
</dbReference>
<organism evidence="4 5">
    <name type="scientific">Clostridium cavendishii DSM 21758</name>
    <dbReference type="NCBI Taxonomy" id="1121302"/>
    <lineage>
        <taxon>Bacteria</taxon>
        <taxon>Bacillati</taxon>
        <taxon>Bacillota</taxon>
        <taxon>Clostridia</taxon>
        <taxon>Eubacteriales</taxon>
        <taxon>Clostridiaceae</taxon>
        <taxon>Clostridium</taxon>
    </lineage>
</organism>
<protein>
    <submittedName>
        <fullName evidence="4">Leader peptidase (Prepilin peptidase) / N-methyltransferase</fullName>
    </submittedName>
</protein>
<evidence type="ECO:0000256" key="2">
    <source>
        <dbReference type="SAM" id="Phobius"/>
    </source>
</evidence>
<keyword evidence="2" id="KW-0472">Membrane</keyword>
<feature type="transmembrane region" description="Helical" evidence="2">
    <location>
        <begin position="5"/>
        <end position="23"/>
    </location>
</feature>
<sequence length="199" mass="21732">MHVSIIGMGLIVGIIQNFLINSISYKITGIKTETFNIFVPIICSLCYEILFFRLSFTTILIKSIIMTTILIIISFVDIKHKIIPDFMAILTLVVGIVISFAVKTSLIDSVLGMLCGGGIMFIIGLVPNMIGGGDIKLMFALGAFLGANRTLWALLLAFFISAIVGIILIVFKIKARSDYIPFGPFLSLGSFISILIFNV</sequence>
<dbReference type="EMBL" id="FQZB01000005">
    <property type="protein sequence ID" value="SHI95695.1"/>
    <property type="molecule type" value="Genomic_DNA"/>
</dbReference>
<dbReference type="GO" id="GO:0008168">
    <property type="term" value="F:methyltransferase activity"/>
    <property type="evidence" value="ECO:0007669"/>
    <property type="project" value="UniProtKB-KW"/>
</dbReference>
<feature type="transmembrane region" description="Helical" evidence="2">
    <location>
        <begin position="82"/>
        <end position="102"/>
    </location>
</feature>
<keyword evidence="5" id="KW-1185">Reference proteome</keyword>
<feature type="domain" description="Prepilin type IV endopeptidase peptidase" evidence="3">
    <location>
        <begin position="64"/>
        <end position="166"/>
    </location>
</feature>
<evidence type="ECO:0000313" key="5">
    <source>
        <dbReference type="Proteomes" id="UP000184310"/>
    </source>
</evidence>
<dbReference type="GO" id="GO:0032259">
    <property type="term" value="P:methylation"/>
    <property type="evidence" value="ECO:0007669"/>
    <property type="project" value="UniProtKB-KW"/>
</dbReference>
<dbReference type="InterPro" id="IPR000045">
    <property type="entry name" value="Prepilin_IV_endopep_pep"/>
</dbReference>
<accession>A0A1M6FDH1</accession>
<dbReference type="RefSeq" id="WP_084108387.1">
    <property type="nucleotide sequence ID" value="NZ_FQZB01000005.1"/>
</dbReference>